<proteinExistence type="predicted"/>
<evidence type="ECO:0000313" key="2">
    <source>
        <dbReference type="Proteomes" id="UP000315750"/>
    </source>
</evidence>
<organism evidence="1 2">
    <name type="scientific">Aeoliella mucimassa</name>
    <dbReference type="NCBI Taxonomy" id="2527972"/>
    <lineage>
        <taxon>Bacteria</taxon>
        <taxon>Pseudomonadati</taxon>
        <taxon>Planctomycetota</taxon>
        <taxon>Planctomycetia</taxon>
        <taxon>Pirellulales</taxon>
        <taxon>Lacipirellulaceae</taxon>
        <taxon>Aeoliella</taxon>
    </lineage>
</organism>
<protein>
    <recommendedName>
        <fullName evidence="3">RNA polymerase sigma factor</fullName>
    </recommendedName>
</protein>
<dbReference type="RefSeq" id="WP_145246655.1">
    <property type="nucleotide sequence ID" value="NZ_CP036278.1"/>
</dbReference>
<name>A0A518AMB5_9BACT</name>
<gene>
    <name evidence="1" type="ORF">Pan181_20540</name>
</gene>
<dbReference type="EMBL" id="CP036278">
    <property type="protein sequence ID" value="QDU55857.1"/>
    <property type="molecule type" value="Genomic_DNA"/>
</dbReference>
<dbReference type="KEGG" id="amuc:Pan181_20540"/>
<dbReference type="AlphaFoldDB" id="A0A518AMB5"/>
<evidence type="ECO:0008006" key="3">
    <source>
        <dbReference type="Google" id="ProtNLM"/>
    </source>
</evidence>
<sequence>MQLRLSEEQKDYVASLYRWSTGVKARLRYWLPDAADQEDAFSGALLAVVHGILAGTWTKPKPEEEFGRLMYLAKQWRCEQLRKRHWVDCELLDEFDYLDPEMWRDEPLEHREPCKSYRVFLEEVENLPGSKRLLMQVVLELWKNNAVPVRELFSSKCEELRTAFSLALGREVKEKTLQEAIRISRRRLYSALLRRGVMSGDLVDMRVRNGKQFI</sequence>
<accession>A0A518AMB5</accession>
<reference evidence="1 2" key="1">
    <citation type="submission" date="2019-02" db="EMBL/GenBank/DDBJ databases">
        <title>Deep-cultivation of Planctomycetes and their phenomic and genomic characterization uncovers novel biology.</title>
        <authorList>
            <person name="Wiegand S."/>
            <person name="Jogler M."/>
            <person name="Boedeker C."/>
            <person name="Pinto D."/>
            <person name="Vollmers J."/>
            <person name="Rivas-Marin E."/>
            <person name="Kohn T."/>
            <person name="Peeters S.H."/>
            <person name="Heuer A."/>
            <person name="Rast P."/>
            <person name="Oberbeckmann S."/>
            <person name="Bunk B."/>
            <person name="Jeske O."/>
            <person name="Meyerdierks A."/>
            <person name="Storesund J.E."/>
            <person name="Kallscheuer N."/>
            <person name="Luecker S."/>
            <person name="Lage O.M."/>
            <person name="Pohl T."/>
            <person name="Merkel B.J."/>
            <person name="Hornburger P."/>
            <person name="Mueller R.-W."/>
            <person name="Bruemmer F."/>
            <person name="Labrenz M."/>
            <person name="Spormann A.M."/>
            <person name="Op den Camp H."/>
            <person name="Overmann J."/>
            <person name="Amann R."/>
            <person name="Jetten M.S.M."/>
            <person name="Mascher T."/>
            <person name="Medema M.H."/>
            <person name="Devos D.P."/>
            <person name="Kaster A.-K."/>
            <person name="Ovreas L."/>
            <person name="Rohde M."/>
            <person name="Galperin M.Y."/>
            <person name="Jogler C."/>
        </authorList>
    </citation>
    <scope>NUCLEOTIDE SEQUENCE [LARGE SCALE GENOMIC DNA]</scope>
    <source>
        <strain evidence="1 2">Pan181</strain>
    </source>
</reference>
<dbReference type="Proteomes" id="UP000315750">
    <property type="component" value="Chromosome"/>
</dbReference>
<keyword evidence="2" id="KW-1185">Reference proteome</keyword>
<evidence type="ECO:0000313" key="1">
    <source>
        <dbReference type="EMBL" id="QDU55857.1"/>
    </source>
</evidence>